<evidence type="ECO:0000313" key="11">
    <source>
        <dbReference type="RefSeq" id="XP_029303869.1"/>
    </source>
</evidence>
<keyword evidence="2" id="KW-0963">Cytoplasm</keyword>
<reference evidence="11" key="1">
    <citation type="submission" date="2025-08" db="UniProtKB">
        <authorList>
            <consortium name="RefSeq"/>
        </authorList>
    </citation>
    <scope>IDENTIFICATION</scope>
</reference>
<dbReference type="GO" id="GO:0005524">
    <property type="term" value="F:ATP binding"/>
    <property type="evidence" value="ECO:0007669"/>
    <property type="project" value="UniProtKB-KW"/>
</dbReference>
<evidence type="ECO:0000256" key="5">
    <source>
        <dbReference type="ARBA" id="ARBA00022741"/>
    </source>
</evidence>
<dbReference type="InterPro" id="IPR007111">
    <property type="entry name" value="NACHT_NTPase"/>
</dbReference>
<feature type="domain" description="NACHT LRR and PYD" evidence="8">
    <location>
        <begin position="230"/>
        <end position="354"/>
    </location>
</feature>
<evidence type="ECO:0000256" key="1">
    <source>
        <dbReference type="ARBA" id="ARBA00004496"/>
    </source>
</evidence>
<organism evidence="10 11">
    <name type="scientific">Cottoperca gobio</name>
    <name type="common">Frogmouth</name>
    <name type="synonym">Aphritis gobio</name>
    <dbReference type="NCBI Taxonomy" id="56716"/>
    <lineage>
        <taxon>Eukaryota</taxon>
        <taxon>Metazoa</taxon>
        <taxon>Chordata</taxon>
        <taxon>Craniata</taxon>
        <taxon>Vertebrata</taxon>
        <taxon>Euteleostomi</taxon>
        <taxon>Actinopterygii</taxon>
        <taxon>Neopterygii</taxon>
        <taxon>Teleostei</taxon>
        <taxon>Neoteleostei</taxon>
        <taxon>Acanthomorphata</taxon>
        <taxon>Eupercaria</taxon>
        <taxon>Perciformes</taxon>
        <taxon>Notothenioidei</taxon>
        <taxon>Bovichtidae</taxon>
        <taxon>Cottoperca</taxon>
    </lineage>
</organism>
<dbReference type="InterPro" id="IPR051261">
    <property type="entry name" value="NLR"/>
</dbReference>
<dbReference type="Pfam" id="PF17779">
    <property type="entry name" value="WHD_NOD2"/>
    <property type="match status" value="1"/>
</dbReference>
<dbReference type="InParanoid" id="A0A6J2R0R0"/>
<evidence type="ECO:0000256" key="2">
    <source>
        <dbReference type="ARBA" id="ARBA00022490"/>
    </source>
</evidence>
<dbReference type="OrthoDB" id="120976at2759"/>
<dbReference type="InterPro" id="IPR041267">
    <property type="entry name" value="NLRP_HD2"/>
</dbReference>
<dbReference type="GeneID" id="115018792"/>
<dbReference type="Pfam" id="PF05729">
    <property type="entry name" value="NACHT"/>
    <property type="match status" value="1"/>
</dbReference>
<dbReference type="GO" id="GO:0005737">
    <property type="term" value="C:cytoplasm"/>
    <property type="evidence" value="ECO:0007669"/>
    <property type="project" value="UniProtKB-SubCell"/>
</dbReference>
<gene>
    <name evidence="11" type="primary">LOC115018792</name>
</gene>
<accession>A0A6J2R0R0</accession>
<dbReference type="Pfam" id="PF17776">
    <property type="entry name" value="NLRC4_HD2"/>
    <property type="match status" value="1"/>
</dbReference>
<evidence type="ECO:0000259" key="7">
    <source>
        <dbReference type="Pfam" id="PF05729"/>
    </source>
</evidence>
<keyword evidence="3" id="KW-0433">Leucine-rich repeat</keyword>
<keyword evidence="4" id="KW-0677">Repeat</keyword>
<dbReference type="InterPro" id="IPR041075">
    <property type="entry name" value="NOD1/2_WH"/>
</dbReference>
<feature type="domain" description="NACHT" evidence="7">
    <location>
        <begin position="2"/>
        <end position="90"/>
    </location>
</feature>
<dbReference type="Proteomes" id="UP000504630">
    <property type="component" value="Chromosome 14"/>
</dbReference>
<feature type="domain" description="NOD1/2 winged helix" evidence="9">
    <location>
        <begin position="168"/>
        <end position="225"/>
    </location>
</feature>
<evidence type="ECO:0000256" key="6">
    <source>
        <dbReference type="ARBA" id="ARBA00022840"/>
    </source>
</evidence>
<evidence type="ECO:0000259" key="8">
    <source>
        <dbReference type="Pfam" id="PF17776"/>
    </source>
</evidence>
<proteinExistence type="predicted"/>
<evidence type="ECO:0000259" key="9">
    <source>
        <dbReference type="Pfam" id="PF17779"/>
    </source>
</evidence>
<keyword evidence="6" id="KW-0067">ATP-binding</keyword>
<protein>
    <submittedName>
        <fullName evidence="11">NLR family CARD domain-containing protein 3-like</fullName>
    </submittedName>
</protein>
<keyword evidence="5" id="KW-0547">Nucleotide-binding</keyword>
<comment type="subcellular location">
    <subcellularLocation>
        <location evidence="1">Cytoplasm</location>
    </subcellularLocation>
</comment>
<name>A0A6J2R0R0_COTGO</name>
<dbReference type="RefSeq" id="XP_029303869.1">
    <property type="nucleotide sequence ID" value="XM_029448009.1"/>
</dbReference>
<dbReference type="PANTHER" id="PTHR24106">
    <property type="entry name" value="NACHT, LRR AND CARD DOMAINS-CONTAINING"/>
    <property type="match status" value="1"/>
</dbReference>
<dbReference type="AlphaFoldDB" id="A0A6J2R0R0"/>
<dbReference type="KEGG" id="cgob:115018792"/>
<evidence type="ECO:0000256" key="4">
    <source>
        <dbReference type="ARBA" id="ARBA00022737"/>
    </source>
</evidence>
<evidence type="ECO:0000313" key="10">
    <source>
        <dbReference type="Proteomes" id="UP000504630"/>
    </source>
</evidence>
<evidence type="ECO:0000256" key="3">
    <source>
        <dbReference type="ARBA" id="ARBA00022614"/>
    </source>
</evidence>
<sequence length="364" mass="42369">MFIFDGLDEYKEKLDFQNTLLLGDLRDPTTLNVLVVNLFRARLLYRGIFLVFSRPLVENCIPFDTHYSEIEVRGFRDPDKDEYFKKRFPDPDQAARVIAYINSSKTLRIMCHLPLFCSLVADEYQHYSTTQAELPRSITYMYTKLLLALMRQHRTFRAPNQSPDEEEDFLMKLGKLAFNMLEKDEFRIDQFNWNVVGVEEEEAVINSGMCTQYLTKPFVLCHEHVLSFIHPTMQEYLAALYVFLTFINHGKNMFEQQLKDRFKGIFKAQRTMMELYKSAVDSSLLCDDGKLDIFLRFLLGMSLKTNLELIQPFCTSPLTWPTVTNDAAALIRKRIRENQYPGRNSNLHCCLEELGVCASEAASS</sequence>
<keyword evidence="10" id="KW-1185">Reference proteome</keyword>